<feature type="domain" description="Glycosyl transferase family 28 C-terminal" evidence="12">
    <location>
        <begin position="190"/>
        <end position="354"/>
    </location>
</feature>
<dbReference type="PANTHER" id="PTHR21015">
    <property type="entry name" value="UDP-N-ACETYLGLUCOSAMINE--N-ACETYLMURAMYL-(PENTAPEPTIDE) PYROPHOSPHORYL-UNDECAPRENOL N-ACETYLGLUCOSAMINE TRANSFERASE 1"/>
    <property type="match status" value="1"/>
</dbReference>
<gene>
    <name evidence="10 13" type="primary">murG</name>
    <name evidence="13" type="ORF">GLO26_04575</name>
</gene>
<dbReference type="Pfam" id="PF04101">
    <property type="entry name" value="Glyco_tran_28_C"/>
    <property type="match status" value="1"/>
</dbReference>
<comment type="pathway">
    <text evidence="10">Cell wall biogenesis; peptidoglycan biosynthesis.</text>
</comment>
<dbReference type="InterPro" id="IPR004276">
    <property type="entry name" value="GlycoTrans_28_N"/>
</dbReference>
<comment type="function">
    <text evidence="10">Cell wall formation. Catalyzes the transfer of a GlcNAc subunit on undecaprenyl-pyrophosphoryl-MurNAc-pentapeptide (lipid intermediate I) to form undecaprenyl-pyrophosphoryl-MurNAc-(pentapeptide)GlcNAc (lipid intermediate II).</text>
</comment>
<dbReference type="Gene3D" id="3.40.50.2000">
    <property type="entry name" value="Glycogen Phosphorylase B"/>
    <property type="match status" value="2"/>
</dbReference>
<evidence type="ECO:0000256" key="10">
    <source>
        <dbReference type="HAMAP-Rule" id="MF_00033"/>
    </source>
</evidence>
<dbReference type="RefSeq" id="WP_023177387.1">
    <property type="nucleotide sequence ID" value="NZ_JAMAYM010000003.1"/>
</dbReference>
<evidence type="ECO:0000256" key="1">
    <source>
        <dbReference type="ARBA" id="ARBA00022475"/>
    </source>
</evidence>
<comment type="similarity">
    <text evidence="10">Belongs to the glycosyltransferase 28 family. MurG subfamily.</text>
</comment>
<dbReference type="Proteomes" id="UP000638836">
    <property type="component" value="Unassembled WGS sequence"/>
</dbReference>
<dbReference type="PANTHER" id="PTHR21015:SF22">
    <property type="entry name" value="GLYCOSYLTRANSFERASE"/>
    <property type="match status" value="1"/>
</dbReference>
<dbReference type="EMBL" id="WNJQ01000003">
    <property type="protein sequence ID" value="MBC9825105.1"/>
    <property type="molecule type" value="Genomic_DNA"/>
</dbReference>
<comment type="caution">
    <text evidence="13">The sequence shown here is derived from an EMBL/GenBank/DDBJ whole genome shotgun (WGS) entry which is preliminary data.</text>
</comment>
<feature type="binding site" evidence="10">
    <location>
        <position position="253"/>
    </location>
    <ligand>
        <name>UDP-N-acetyl-alpha-D-glucosamine</name>
        <dbReference type="ChEBI" id="CHEBI:57705"/>
    </ligand>
</feature>
<keyword evidence="4 10" id="KW-0808">Transferase</keyword>
<evidence type="ECO:0000259" key="11">
    <source>
        <dbReference type="Pfam" id="PF03033"/>
    </source>
</evidence>
<sequence length="367" mass="40106">MKILLSGGGTGGHVYPALALMRRIQEVDPTAEFLYVGTEKGLESRIVKDYGIPFASVEIKGFKRSLSLDTFKTIQLFISSIKQAKKIVKNFQPDVVIGTGGYVCAPVVYAASKLGIPSVIHEQNSVAGITNKFLARYVTKIAICFEEAKNDFAKYAEKVVFTGNPRAQEVSNVQKKAALEAYNLDSEKPTVLIFGGSRGAKRINDAFIEALPMLATKDYQVLMVTGDVHYEKIKNQLTQINNDKFNVSVVSYISNMPEVFTTVSLVVSRSGATTLAELTALGLPSVLIPSPYVTNDHQTKNAESLVNKQAATLIKETELTGESLVQTLDELMLNPEMRQEMAGNAKQSGMPFASDTLIEVINQIVKK</sequence>
<dbReference type="HAMAP" id="MF_00033">
    <property type="entry name" value="MurG"/>
    <property type="match status" value="1"/>
</dbReference>
<evidence type="ECO:0000256" key="2">
    <source>
        <dbReference type="ARBA" id="ARBA00022618"/>
    </source>
</evidence>
<dbReference type="NCBIfam" id="TIGR01133">
    <property type="entry name" value="murG"/>
    <property type="match status" value="1"/>
</dbReference>
<protein>
    <recommendedName>
        <fullName evidence="10">UDP-N-acetylglucosamine--N-acetylmuramyl-(pentapeptide) pyrophosphoryl-undecaprenol N-acetylglucosamine transferase</fullName>
        <ecNumber evidence="10">2.4.1.227</ecNumber>
    </recommendedName>
    <alternativeName>
        <fullName evidence="10">Undecaprenyl-PP-MurNAc-pentapeptide-UDPGlcNAc GlcNAc transferase</fullName>
    </alternativeName>
</protein>
<feature type="binding site" evidence="10">
    <location>
        <position position="298"/>
    </location>
    <ligand>
        <name>UDP-N-acetyl-alpha-D-glucosamine</name>
        <dbReference type="ChEBI" id="CHEBI:57705"/>
    </ligand>
</feature>
<keyword evidence="8 10" id="KW-0131">Cell cycle</keyword>
<comment type="catalytic activity">
    <reaction evidence="10">
        <text>Mur2Ac(oyl-L-Ala-gamma-D-Glu-L-Lys-D-Ala-D-Ala)-di-trans,octa-cis-undecaprenyl diphosphate + UDP-N-acetyl-alpha-D-glucosamine = beta-D-GlcNAc-(1-&gt;4)-Mur2Ac(oyl-L-Ala-gamma-D-Glu-L-Lys-D-Ala-D-Ala)-di-trans,octa-cis-undecaprenyl diphosphate + UDP + H(+)</text>
        <dbReference type="Rhea" id="RHEA:23192"/>
        <dbReference type="ChEBI" id="CHEBI:15378"/>
        <dbReference type="ChEBI" id="CHEBI:57705"/>
        <dbReference type="ChEBI" id="CHEBI:58223"/>
        <dbReference type="ChEBI" id="CHEBI:60032"/>
        <dbReference type="ChEBI" id="CHEBI:60033"/>
        <dbReference type="EC" id="2.4.1.227"/>
    </reaction>
</comment>
<feature type="binding site" evidence="10">
    <location>
        <position position="124"/>
    </location>
    <ligand>
        <name>UDP-N-acetyl-alpha-D-glucosamine</name>
        <dbReference type="ChEBI" id="CHEBI:57705"/>
    </ligand>
</feature>
<keyword evidence="5 10" id="KW-0133">Cell shape</keyword>
<evidence type="ECO:0000256" key="3">
    <source>
        <dbReference type="ARBA" id="ARBA00022676"/>
    </source>
</evidence>
<evidence type="ECO:0000256" key="7">
    <source>
        <dbReference type="ARBA" id="ARBA00023136"/>
    </source>
</evidence>
<comment type="caution">
    <text evidence="10">Lacks conserved residue(s) required for the propagation of feature annotation.</text>
</comment>
<name>A0ABR7TBE9_9LACT</name>
<keyword evidence="6 10" id="KW-0573">Peptidoglycan synthesis</keyword>
<organism evidence="13 14">
    <name type="scientific">Carnobacterium inhibens</name>
    <dbReference type="NCBI Taxonomy" id="147709"/>
    <lineage>
        <taxon>Bacteria</taxon>
        <taxon>Bacillati</taxon>
        <taxon>Bacillota</taxon>
        <taxon>Bacilli</taxon>
        <taxon>Lactobacillales</taxon>
        <taxon>Carnobacteriaceae</taxon>
        <taxon>Carnobacterium</taxon>
    </lineage>
</organism>
<keyword evidence="2 10" id="KW-0132">Cell division</keyword>
<keyword evidence="9 10" id="KW-0961">Cell wall biogenesis/degradation</keyword>
<evidence type="ECO:0000256" key="5">
    <source>
        <dbReference type="ARBA" id="ARBA00022960"/>
    </source>
</evidence>
<proteinExistence type="inferred from homology"/>
<feature type="binding site" evidence="10">
    <location>
        <begin position="10"/>
        <end position="12"/>
    </location>
    <ligand>
        <name>UDP-N-acetyl-alpha-D-glucosamine</name>
        <dbReference type="ChEBI" id="CHEBI:57705"/>
    </ligand>
</feature>
<dbReference type="Pfam" id="PF03033">
    <property type="entry name" value="Glyco_transf_28"/>
    <property type="match status" value="1"/>
</dbReference>
<keyword evidence="3 10" id="KW-0328">Glycosyltransferase</keyword>
<dbReference type="EC" id="2.4.1.227" evidence="10"/>
<feature type="domain" description="Glycosyltransferase family 28 N-terminal" evidence="11">
    <location>
        <begin position="3"/>
        <end position="143"/>
    </location>
</feature>
<evidence type="ECO:0000256" key="4">
    <source>
        <dbReference type="ARBA" id="ARBA00022679"/>
    </source>
</evidence>
<evidence type="ECO:0000313" key="14">
    <source>
        <dbReference type="Proteomes" id="UP000638836"/>
    </source>
</evidence>
<evidence type="ECO:0000256" key="6">
    <source>
        <dbReference type="ARBA" id="ARBA00022984"/>
    </source>
</evidence>
<dbReference type="SUPFAM" id="SSF53756">
    <property type="entry name" value="UDP-Glycosyltransferase/glycogen phosphorylase"/>
    <property type="match status" value="1"/>
</dbReference>
<dbReference type="InterPro" id="IPR006009">
    <property type="entry name" value="GlcNAc_MurG"/>
</dbReference>
<dbReference type="CDD" id="cd03785">
    <property type="entry name" value="GT28_MurG"/>
    <property type="match status" value="1"/>
</dbReference>
<dbReference type="GO" id="GO:0016757">
    <property type="term" value="F:glycosyltransferase activity"/>
    <property type="evidence" value="ECO:0007669"/>
    <property type="project" value="UniProtKB-KW"/>
</dbReference>
<keyword evidence="1 10" id="KW-1003">Cell membrane</keyword>
<keyword evidence="14" id="KW-1185">Reference proteome</keyword>
<evidence type="ECO:0000256" key="8">
    <source>
        <dbReference type="ARBA" id="ARBA00023306"/>
    </source>
</evidence>
<feature type="binding site" evidence="10">
    <location>
        <position position="197"/>
    </location>
    <ligand>
        <name>UDP-N-acetyl-alpha-D-glucosamine</name>
        <dbReference type="ChEBI" id="CHEBI:57705"/>
    </ligand>
</feature>
<dbReference type="InterPro" id="IPR007235">
    <property type="entry name" value="Glyco_trans_28_C"/>
</dbReference>
<keyword evidence="7 10" id="KW-0472">Membrane</keyword>
<evidence type="ECO:0000313" key="13">
    <source>
        <dbReference type="EMBL" id="MBC9825105.1"/>
    </source>
</evidence>
<reference evidence="13 14" key="1">
    <citation type="journal article" date="2020" name="Microorganisms">
        <title>New Insight into Antimicrobial Compounds from Food and Marine-Sourced Carnobacterium Species through Phenotype and Genome Analyses.</title>
        <authorList>
            <person name="Begrem S."/>
            <person name="Ivaniuk F."/>
            <person name="Gigout-Chevalier F."/>
            <person name="Kolypczuk L."/>
            <person name="Bonnetot S."/>
            <person name="Leroi F."/>
            <person name="Grovel O."/>
            <person name="Delbarre-Ladrat C."/>
            <person name="Passerini D."/>
        </authorList>
    </citation>
    <scope>NUCLEOTIDE SEQUENCE [LARGE SCALE GENOMIC DNA]</scope>
    <source>
        <strain evidence="13 14">MIP2551</strain>
    </source>
</reference>
<evidence type="ECO:0000259" key="12">
    <source>
        <dbReference type="Pfam" id="PF04101"/>
    </source>
</evidence>
<comment type="subcellular location">
    <subcellularLocation>
        <location evidence="10">Cell membrane</location>
        <topology evidence="10">Peripheral membrane protein</topology>
        <orientation evidence="10">Cytoplasmic side</orientation>
    </subcellularLocation>
</comment>
<evidence type="ECO:0000256" key="9">
    <source>
        <dbReference type="ARBA" id="ARBA00023316"/>
    </source>
</evidence>
<accession>A0ABR7TBE9</accession>